<feature type="domain" description="Glycosyltransferase 2-like" evidence="2">
    <location>
        <begin position="893"/>
        <end position="1016"/>
    </location>
</feature>
<reference evidence="3" key="1">
    <citation type="submission" date="2020-11" db="EMBL/GenBank/DDBJ databases">
        <title>Azospira inquinata sp. nov.</title>
        <authorList>
            <person name="Moe W.M."/>
            <person name="Mikes M.C."/>
        </authorList>
    </citation>
    <scope>NUCLEOTIDE SEQUENCE</scope>
    <source>
        <strain evidence="3">Azo-3</strain>
    </source>
</reference>
<proteinExistence type="predicted"/>
<organism evidence="3 4">
    <name type="scientific">Azospira inquinata</name>
    <dbReference type="NCBI Taxonomy" id="2785627"/>
    <lineage>
        <taxon>Bacteria</taxon>
        <taxon>Pseudomonadati</taxon>
        <taxon>Pseudomonadota</taxon>
        <taxon>Betaproteobacteria</taxon>
        <taxon>Rhodocyclales</taxon>
        <taxon>Rhodocyclaceae</taxon>
        <taxon>Azospira</taxon>
    </lineage>
</organism>
<sequence length="1520" mass="170799">MKISLIPAQNADNASSRIRVFLLAQALQAAGQEARIQPMADADLLFIQKKITPDLLAYARLVKARGGRVFYDLDESQDEKLAELNIRPEDWQTMVSLADLITTDTPERARLLSERFPQARLAVLPGGIDADPGRAVPAPTHDGLGIIWFGHVANLHQIAPLVPTLRALGAQLHVVTEGAALPELGEMLPDFQLHPWSLDDLPVLLQQADMALLTQTGDEHEDSKSDGKMLTAIANGLVPLVSPCPAYRELAQALGAEDSLYTSPETLVLAVAAYLDHERRQAYLDRAQPYIREHYGPAALAQHFLQLVADLPPRANAPAPEPQTAPLAVTPPPAEPAATAPTRTSTGAAPRCSVVIPTKDRPHLLAQALESLKNQTNQDFEVVLVNDGGCDLGALVAYYGQYLDIAYIRRPHSGGAAAARNTALGLARGQWIAYLDDDDCFRANHLEVLDKALQDPQVGFVFSDAEYVVYELKDGLPVEGLRSRPYQDKDYDPDELLIANYIPTPTWGHRRQLVDQVGCFDETMPVMEDWDYLIRLSRITRFKKIKQCTVEVRQAKFRTDHTLPAVSGQLPGFQQIYGKYPVTDTNLLALREKLVQQVIQGQPEKPQMPVAYTRDYGLWREKHTLEPIHAQIYAEHMMAWPRRPRFTVVVPTRQENLTQLAATLTAMENQLYKEWQLIVVADYEAPSPLFLQSDTLGWLQIDDLNDDEQLASAYNGLVELGSDWIGILPPGSELSPHAFLALGDYAQAHPQWSAIYTDHDHKDDQGQYVQPWFKPDFNLDYLRSMDYVGAALWFKGEALQRLGGFQPFPGAWLYDALLRLLDGEGGEAIGHIAEPLHHFPAQTQAHPLAQASRQVALENHLQRRGTAAQISAGLVPDTFHVQYQRPDAPLVSLIIPNRDFVWFLRPCLESLFAKTDYGNYEVVIVDNQTEDPDTLAYYEHLKATQGERLRIVPYDRPFNFSAQCNLGVSQARGEYVVLLNNDTEIVQGSWLTRMVSHLARPEVGIVGARLVYPETGKIQHAGIILGMDHLASHGFMRTPMEESGYMNRLQVEQDYSAVTAACLLVAKDTYLAVGGMDEDHAAVLFNDVDFCLKVRSLDKLVVWTPFATLVHHASVSLKSEMEEIKAKARAVDRDRETANALHQRWREWLREDPAYNRHLALHTSKAFQVEGEIVADWDANFRDRPRVLALPPAGGVGEYRFYAPLRALTGKALLQSTIVQTKTYHKQRYLTLSEMERLAPDVLMAQVDYSPMFHDWLERYRQMVPNLRINLMIDDLITEMPRDNPNFKRIPRDGRYRLRKLFKLADSVIVSTQPLLDLVSELTDKGVLVPNTLRDELWLPLQSRKRTGPKPRVGWAGAQQHKGDLAIIANVVKRTASQVDWVFFGMCPDEIRPYIAEFHDFVVGVEAYPAKLASLNLDLAVAPLEQHPFNEAKSNLRILEYGILGLPVICTDIYPYRTDDAPVTRVPNEEQAWVDAILERASHLDQAEREGAALKQWVERHYLLSQVQNLWFQAITGPRA</sequence>
<evidence type="ECO:0000256" key="1">
    <source>
        <dbReference type="SAM" id="MobiDB-lite"/>
    </source>
</evidence>
<evidence type="ECO:0000313" key="4">
    <source>
        <dbReference type="Proteomes" id="UP000683428"/>
    </source>
</evidence>
<feature type="compositionally biased region" description="Low complexity" evidence="1">
    <location>
        <begin position="336"/>
        <end position="350"/>
    </location>
</feature>
<accession>A0A975XU58</accession>
<dbReference type="EMBL" id="CP064782">
    <property type="protein sequence ID" value="QWT48437.1"/>
    <property type="molecule type" value="Genomic_DNA"/>
</dbReference>
<name>A0A975XU58_9RHOO</name>
<dbReference type="InterPro" id="IPR001173">
    <property type="entry name" value="Glyco_trans_2-like"/>
</dbReference>
<evidence type="ECO:0000313" key="3">
    <source>
        <dbReference type="EMBL" id="QWT48437.1"/>
    </source>
</evidence>
<gene>
    <name evidence="3" type="ORF">Azoinq_11300</name>
</gene>
<dbReference type="Pfam" id="PF00535">
    <property type="entry name" value="Glycos_transf_2"/>
    <property type="match status" value="2"/>
</dbReference>
<dbReference type="Proteomes" id="UP000683428">
    <property type="component" value="Chromosome"/>
</dbReference>
<keyword evidence="4" id="KW-1185">Reference proteome</keyword>
<dbReference type="RefSeq" id="WP_216129022.1">
    <property type="nucleotide sequence ID" value="NZ_CP064782.1"/>
</dbReference>
<dbReference type="PANTHER" id="PTHR43179:SF7">
    <property type="entry name" value="RHAMNOSYLTRANSFERASE WBBL"/>
    <property type="match status" value="1"/>
</dbReference>
<feature type="compositionally biased region" description="Pro residues" evidence="1">
    <location>
        <begin position="319"/>
        <end position="335"/>
    </location>
</feature>
<dbReference type="PANTHER" id="PTHR43179">
    <property type="entry name" value="RHAMNOSYLTRANSFERASE WBBL"/>
    <property type="match status" value="1"/>
</dbReference>
<dbReference type="KEGG" id="aiq:Azoinq_11300"/>
<protein>
    <submittedName>
        <fullName evidence="3">Glycosyltransferase</fullName>
    </submittedName>
</protein>
<dbReference type="CDD" id="cd04186">
    <property type="entry name" value="GT_2_like_c"/>
    <property type="match status" value="1"/>
</dbReference>
<evidence type="ECO:0000259" key="2">
    <source>
        <dbReference type="Pfam" id="PF00535"/>
    </source>
</evidence>
<feature type="domain" description="Glycosyltransferase 2-like" evidence="2">
    <location>
        <begin position="353"/>
        <end position="510"/>
    </location>
</feature>
<feature type="region of interest" description="Disordered" evidence="1">
    <location>
        <begin position="315"/>
        <end position="352"/>
    </location>
</feature>